<keyword evidence="5" id="KW-0812">Transmembrane</keyword>
<dbReference type="GO" id="GO:0046872">
    <property type="term" value="F:metal ion binding"/>
    <property type="evidence" value="ECO:0007669"/>
    <property type="project" value="UniProtKB-KW"/>
</dbReference>
<dbReference type="Gene3D" id="1.10.760.10">
    <property type="entry name" value="Cytochrome c-like domain"/>
    <property type="match status" value="1"/>
</dbReference>
<keyword evidence="3 4" id="KW-0408">Iron</keyword>
<dbReference type="InterPro" id="IPR036909">
    <property type="entry name" value="Cyt_c-like_dom_sf"/>
</dbReference>
<dbReference type="PROSITE" id="PS51318">
    <property type="entry name" value="TAT"/>
    <property type="match status" value="1"/>
</dbReference>
<dbReference type="PANTHER" id="PTHR35008">
    <property type="entry name" value="BLL4482 PROTEIN-RELATED"/>
    <property type="match status" value="1"/>
</dbReference>
<keyword evidence="5" id="KW-1133">Transmembrane helix</keyword>
<evidence type="ECO:0000256" key="2">
    <source>
        <dbReference type="ARBA" id="ARBA00022723"/>
    </source>
</evidence>
<reference evidence="8" key="1">
    <citation type="submission" date="2017-05" db="EMBL/GenBank/DDBJ databases">
        <authorList>
            <person name="Macchi M."/>
            <person name="Festa S."/>
            <person name="Coppotelli B.M."/>
            <person name="Morelli I.S."/>
        </authorList>
    </citation>
    <scope>NUCLEOTIDE SEQUENCE [LARGE SCALE GENOMIC DNA]</scope>
    <source>
        <strain evidence="8">I</strain>
    </source>
</reference>
<dbReference type="SUPFAM" id="SSF46626">
    <property type="entry name" value="Cytochrome c"/>
    <property type="match status" value="1"/>
</dbReference>
<sequence>MSSNRRGIIIACGMIVMAFAIPALLGRPLPPPARAAAAHLLGLGRTPTAAEIAAWDIDVRADGTGLPPGRGSVREGAAIFAESCAACHGDRGQGKPMDPLVGGLGTLTAVKPVRTVGSYWPYATTLFDFVRRAMPFDAPQSLTNDQVYAVSAYVLYLNQIVAEDTVLDAVTLPKVQMPNRDGFISPDPRPDVASSQ</sequence>
<dbReference type="Proteomes" id="UP000196655">
    <property type="component" value="Unassembled WGS sequence"/>
</dbReference>
<dbReference type="InterPro" id="IPR009056">
    <property type="entry name" value="Cyt_c-like_dom"/>
</dbReference>
<dbReference type="InterPro" id="IPR051459">
    <property type="entry name" value="Cytochrome_c-type_DH"/>
</dbReference>
<keyword evidence="1 4" id="KW-0349">Heme</keyword>
<accession>A0A211ZV53</accession>
<dbReference type="AlphaFoldDB" id="A0A211ZV53"/>
<dbReference type="PANTHER" id="PTHR35008:SF8">
    <property type="entry name" value="ALCOHOL DEHYDROGENASE CYTOCHROME C SUBUNIT"/>
    <property type="match status" value="1"/>
</dbReference>
<proteinExistence type="predicted"/>
<keyword evidence="8" id="KW-1185">Reference proteome</keyword>
<dbReference type="PROSITE" id="PS51007">
    <property type="entry name" value="CYTC"/>
    <property type="match status" value="1"/>
</dbReference>
<dbReference type="RefSeq" id="WP_088149133.1">
    <property type="nucleotide sequence ID" value="NZ_NHON01000001.1"/>
</dbReference>
<dbReference type="OrthoDB" id="9779283at2"/>
<evidence type="ECO:0000256" key="4">
    <source>
        <dbReference type="PROSITE-ProRule" id="PRU00433"/>
    </source>
</evidence>
<evidence type="ECO:0000313" key="7">
    <source>
        <dbReference type="EMBL" id="OWJ69143.1"/>
    </source>
</evidence>
<feature type="domain" description="Cytochrome c" evidence="6">
    <location>
        <begin position="71"/>
        <end position="158"/>
    </location>
</feature>
<evidence type="ECO:0000313" key="8">
    <source>
        <dbReference type="Proteomes" id="UP000196655"/>
    </source>
</evidence>
<dbReference type="InterPro" id="IPR006311">
    <property type="entry name" value="TAT_signal"/>
</dbReference>
<organism evidence="7 8">
    <name type="scientific">Inquilinus limosus</name>
    <dbReference type="NCBI Taxonomy" id="171674"/>
    <lineage>
        <taxon>Bacteria</taxon>
        <taxon>Pseudomonadati</taxon>
        <taxon>Pseudomonadota</taxon>
        <taxon>Alphaproteobacteria</taxon>
        <taxon>Rhodospirillales</taxon>
        <taxon>Rhodospirillaceae</taxon>
        <taxon>Inquilinus</taxon>
    </lineage>
</organism>
<evidence type="ECO:0000256" key="1">
    <source>
        <dbReference type="ARBA" id="ARBA00022617"/>
    </source>
</evidence>
<feature type="transmembrane region" description="Helical" evidence="5">
    <location>
        <begin position="7"/>
        <end position="25"/>
    </location>
</feature>
<evidence type="ECO:0000259" key="6">
    <source>
        <dbReference type="PROSITE" id="PS51007"/>
    </source>
</evidence>
<evidence type="ECO:0000256" key="5">
    <source>
        <dbReference type="SAM" id="Phobius"/>
    </source>
</evidence>
<keyword evidence="2 4" id="KW-0479">Metal-binding</keyword>
<dbReference type="GO" id="GO:0009055">
    <property type="term" value="F:electron transfer activity"/>
    <property type="evidence" value="ECO:0007669"/>
    <property type="project" value="InterPro"/>
</dbReference>
<protein>
    <recommendedName>
        <fullName evidence="6">Cytochrome c domain-containing protein</fullName>
    </recommendedName>
</protein>
<dbReference type="EMBL" id="NHON01000001">
    <property type="protein sequence ID" value="OWJ69143.1"/>
    <property type="molecule type" value="Genomic_DNA"/>
</dbReference>
<dbReference type="Pfam" id="PF13442">
    <property type="entry name" value="Cytochrome_CBB3"/>
    <property type="match status" value="1"/>
</dbReference>
<name>A0A211ZV53_9PROT</name>
<keyword evidence="5" id="KW-0472">Membrane</keyword>
<evidence type="ECO:0000256" key="3">
    <source>
        <dbReference type="ARBA" id="ARBA00023004"/>
    </source>
</evidence>
<dbReference type="GO" id="GO:0020037">
    <property type="term" value="F:heme binding"/>
    <property type="evidence" value="ECO:0007669"/>
    <property type="project" value="InterPro"/>
</dbReference>
<gene>
    <name evidence="7" type="ORF">BWR60_01005</name>
</gene>
<comment type="caution">
    <text evidence="7">The sequence shown here is derived from an EMBL/GenBank/DDBJ whole genome shotgun (WGS) entry which is preliminary data.</text>
</comment>